<dbReference type="AlphaFoldDB" id="A0A1W5D9T4"/>
<sequence>MDAHANTRAHGHVKGQSDAFHVLVIGAGITGLLLAQGLTKAGFRCSVFERETAAQYRPREWTMGLHWSLPLLEHMVPADIWTGLREAQTDPNYDVPDADVLPVFNGLTGDLIKNIPIPKTIRYSRRKMRAHLTKGVDVKYGKELTAFECPDEHSIVASFADGSHVSGAILIGSDGPRSKLRELLLGPEKAAAKQLGINQANLTVNFGSAQKSLFARKNHPSFYLATSPNNIANFISIYDVPDAEKPETWSFQVVTSWVGERDLSLTDSERLAMVKSRMQDQAEPFRSANLWIPDDTPVKFDDIAYWVTIPWDNHGGRITLAGDAAHPQAPHRGQGLNHCICDVANFIDAVKKAQGSSTLQEAISAYDEELVLRGSKEVQTSYQQAAMFHDWEQLMKSPMMSLALNKA</sequence>
<reference evidence="7 10" key="3">
    <citation type="submission" date="2019-09" db="EMBL/GenBank/DDBJ databases">
        <title>The hologenome of the rock-dwelling lichen Lasallia pustulata.</title>
        <authorList>
            <person name="Greshake Tzovaras B."/>
            <person name="Segers F."/>
            <person name="Bicker A."/>
            <person name="Dal Grande F."/>
            <person name="Otte J."/>
            <person name="Hankeln T."/>
            <person name="Schmitt I."/>
            <person name="Ebersberger I."/>
        </authorList>
    </citation>
    <scope>NUCLEOTIDE SEQUENCE [LARGE SCALE GENOMIC DNA]</scope>
    <source>
        <strain evidence="7">A1-1</strain>
    </source>
</reference>
<protein>
    <submittedName>
        <fullName evidence="8">Monooxygenase, FAD-binding</fullName>
    </submittedName>
</protein>
<dbReference type="OrthoDB" id="47494at2759"/>
<dbReference type="PRINTS" id="PR00420">
    <property type="entry name" value="RNGMNOXGNASE"/>
</dbReference>
<feature type="domain" description="FAD-binding" evidence="6">
    <location>
        <begin position="21"/>
        <end position="376"/>
    </location>
</feature>
<keyword evidence="3" id="KW-0274">FAD</keyword>
<evidence type="ECO:0000256" key="2">
    <source>
        <dbReference type="ARBA" id="ARBA00022630"/>
    </source>
</evidence>
<dbReference type="GO" id="GO:0004497">
    <property type="term" value="F:monooxygenase activity"/>
    <property type="evidence" value="ECO:0007669"/>
    <property type="project" value="UniProtKB-KW"/>
</dbReference>
<evidence type="ECO:0000313" key="9">
    <source>
        <dbReference type="Proteomes" id="UP000192927"/>
    </source>
</evidence>
<proteinExistence type="predicted"/>
<dbReference type="InterPro" id="IPR036188">
    <property type="entry name" value="FAD/NAD-bd_sf"/>
</dbReference>
<dbReference type="PANTHER" id="PTHR47178:SF2">
    <property type="entry name" value="FAD-BINDING DOMAIN-CONTAINING PROTEIN"/>
    <property type="match status" value="1"/>
</dbReference>
<dbReference type="SUPFAM" id="SSF51905">
    <property type="entry name" value="FAD/NAD(P)-binding domain"/>
    <property type="match status" value="1"/>
</dbReference>
<dbReference type="PANTHER" id="PTHR47178">
    <property type="entry name" value="MONOOXYGENASE, FAD-BINDING"/>
    <property type="match status" value="1"/>
</dbReference>
<dbReference type="Gene3D" id="3.50.50.60">
    <property type="entry name" value="FAD/NAD(P)-binding domain"/>
    <property type="match status" value="1"/>
</dbReference>
<evidence type="ECO:0000313" key="10">
    <source>
        <dbReference type="Proteomes" id="UP000324767"/>
    </source>
</evidence>
<dbReference type="EMBL" id="FWEW01003538">
    <property type="protein sequence ID" value="SLM39692.1"/>
    <property type="molecule type" value="Genomic_DNA"/>
</dbReference>
<evidence type="ECO:0000313" key="8">
    <source>
        <dbReference type="EMBL" id="SLM39692.1"/>
    </source>
</evidence>
<dbReference type="Proteomes" id="UP000192927">
    <property type="component" value="Unassembled WGS sequence"/>
</dbReference>
<keyword evidence="4" id="KW-0560">Oxidoreductase</keyword>
<evidence type="ECO:0000256" key="4">
    <source>
        <dbReference type="ARBA" id="ARBA00023002"/>
    </source>
</evidence>
<evidence type="ECO:0000256" key="3">
    <source>
        <dbReference type="ARBA" id="ARBA00022827"/>
    </source>
</evidence>
<dbReference type="GO" id="GO:0071949">
    <property type="term" value="F:FAD binding"/>
    <property type="evidence" value="ECO:0007669"/>
    <property type="project" value="InterPro"/>
</dbReference>
<evidence type="ECO:0000256" key="1">
    <source>
        <dbReference type="ARBA" id="ARBA00001974"/>
    </source>
</evidence>
<dbReference type="Proteomes" id="UP000324767">
    <property type="component" value="Unassembled WGS sequence"/>
</dbReference>
<dbReference type="EMBL" id="VXIT01000022">
    <property type="protein sequence ID" value="KAA6406834.1"/>
    <property type="molecule type" value="Genomic_DNA"/>
</dbReference>
<evidence type="ECO:0000256" key="5">
    <source>
        <dbReference type="ARBA" id="ARBA00023033"/>
    </source>
</evidence>
<keyword evidence="2" id="KW-0285">Flavoprotein</keyword>
<dbReference type="Pfam" id="PF01494">
    <property type="entry name" value="FAD_binding_3"/>
    <property type="match status" value="1"/>
</dbReference>
<evidence type="ECO:0000259" key="6">
    <source>
        <dbReference type="Pfam" id="PF01494"/>
    </source>
</evidence>
<accession>A0A1W5D9T4</accession>
<evidence type="ECO:0000313" key="7">
    <source>
        <dbReference type="EMBL" id="KAA6406834.1"/>
    </source>
</evidence>
<gene>
    <name evidence="7" type="ORF">FRX48_09332</name>
</gene>
<dbReference type="InterPro" id="IPR002938">
    <property type="entry name" value="FAD-bd"/>
</dbReference>
<organism evidence="8 9">
    <name type="scientific">Lasallia pustulata</name>
    <dbReference type="NCBI Taxonomy" id="136370"/>
    <lineage>
        <taxon>Eukaryota</taxon>
        <taxon>Fungi</taxon>
        <taxon>Dikarya</taxon>
        <taxon>Ascomycota</taxon>
        <taxon>Pezizomycotina</taxon>
        <taxon>Lecanoromycetes</taxon>
        <taxon>OSLEUM clade</taxon>
        <taxon>Umbilicariomycetidae</taxon>
        <taxon>Umbilicariales</taxon>
        <taxon>Umbilicariaceae</taxon>
        <taxon>Lasallia</taxon>
    </lineage>
</organism>
<keyword evidence="9" id="KW-1185">Reference proteome</keyword>
<comment type="cofactor">
    <cofactor evidence="1">
        <name>FAD</name>
        <dbReference type="ChEBI" id="CHEBI:57692"/>
    </cofactor>
</comment>
<name>A0A1W5D9T4_9LECA</name>
<keyword evidence="5 8" id="KW-0503">Monooxygenase</keyword>
<reference evidence="8" key="2">
    <citation type="submission" date="2017-03" db="EMBL/GenBank/DDBJ databases">
        <authorList>
            <person name="Afonso C.L."/>
            <person name="Miller P.J."/>
            <person name="Scott M.A."/>
            <person name="Spackman E."/>
            <person name="Goraichik I."/>
            <person name="Dimitrov K.M."/>
            <person name="Suarez D.L."/>
            <person name="Swayne D.E."/>
        </authorList>
    </citation>
    <scope>NUCLEOTIDE SEQUENCE [LARGE SCALE GENOMIC DNA]</scope>
</reference>
<reference evidence="9" key="1">
    <citation type="submission" date="2017-03" db="EMBL/GenBank/DDBJ databases">
        <authorList>
            <person name="Sharma R."/>
            <person name="Thines M."/>
        </authorList>
    </citation>
    <scope>NUCLEOTIDE SEQUENCE [LARGE SCALE GENOMIC DNA]</scope>
</reference>